<dbReference type="EMBL" id="CAMXCT010003279">
    <property type="protein sequence ID" value="CAI4003497.1"/>
    <property type="molecule type" value="Genomic_DNA"/>
</dbReference>
<name>A0A9P1D6K4_9DINO</name>
<feature type="chain" id="PRO_5043271067" description="Transmembrane protein" evidence="1">
    <location>
        <begin position="26"/>
        <end position="774"/>
    </location>
</feature>
<reference evidence="3" key="2">
    <citation type="submission" date="2024-04" db="EMBL/GenBank/DDBJ databases">
        <authorList>
            <person name="Chen Y."/>
            <person name="Shah S."/>
            <person name="Dougan E. K."/>
            <person name="Thang M."/>
            <person name="Chan C."/>
        </authorList>
    </citation>
    <scope>NUCLEOTIDE SEQUENCE [LARGE SCALE GENOMIC DNA]</scope>
</reference>
<gene>
    <name evidence="2" type="ORF">C1SCF055_LOCUS29359</name>
</gene>
<dbReference type="EMBL" id="CAMXCT020003279">
    <property type="protein sequence ID" value="CAL1156872.1"/>
    <property type="molecule type" value="Genomic_DNA"/>
</dbReference>
<evidence type="ECO:0000313" key="3">
    <source>
        <dbReference type="EMBL" id="CAL1156872.1"/>
    </source>
</evidence>
<protein>
    <recommendedName>
        <fullName evidence="5">Transmembrane protein</fullName>
    </recommendedName>
</protein>
<sequence>MLNSGRRSSRAILMFCCLLIGNHIASFVERVQRDYLVHGFVHFYEVGEIRTRNENIAQKSGLTKNAEDLLRVVMIDQPSAASSEAQEWRHENRGLALLLTVDTLIRKKVHRVSSDQRKKFTSFSAALVEVLDNNKQLWNEAPSVSVARAEVNGQSREEQGSEGVAEDHIVQVSGWEALSFLQQLFGVELDPPPGDWAAAASPTNDDPAVAPPDRVPVLPPVDIVPSPLVTTPRDLVDYVVWRQLLEILALGIVFFLHRGTPCNTFTSARKEDGGPPPLRSAAQPLGLDALSLDNANRQPGLFGQFFFLERAVQACFLVFSLGGDFLIENPLLSLLWLTPQLTLLVRRGHVHKKLKGKLWDPQQERMVFKTKQAQEYPLALCATIAQQIFAHQFSHFHKTFQLRVPGADRKRALHSAKEWAGHRQAETASKALAAGYQLKRGAAKPLFEIEPPLPAVLEEAIHWAATAPQKVLKFTAAALQFWRSRTLALLPTSIHWITQQPDAALRRLLLGTSDPRQARLGDVCHVALYKEMLEAARSEDRSLHKFLLEGFPIVGPIQPSGRWPPFEKAQKVLAVQHALNGAWEIRANRVRGVPVTDNLLKIWEAILEDVAEGSCLGPFDSEEDVTELLGQDDWIPTQRFEVVQKNKVRGCDSATTNLINQITEITEKLQLPSTDSNVAALRKLQTAAPDAELFGWVLDERKAYRQVAIRPDHRKFSVICLKSPRVGNPAFFVMVGHSFGLVSAVYNYNRRSAAINKILVSLFKLVAFSFYDDN</sequence>
<comment type="caution">
    <text evidence="2">The sequence shown here is derived from an EMBL/GenBank/DDBJ whole genome shotgun (WGS) entry which is preliminary data.</text>
</comment>
<organism evidence="2">
    <name type="scientific">Cladocopium goreaui</name>
    <dbReference type="NCBI Taxonomy" id="2562237"/>
    <lineage>
        <taxon>Eukaryota</taxon>
        <taxon>Sar</taxon>
        <taxon>Alveolata</taxon>
        <taxon>Dinophyceae</taxon>
        <taxon>Suessiales</taxon>
        <taxon>Symbiodiniaceae</taxon>
        <taxon>Cladocopium</taxon>
    </lineage>
</organism>
<evidence type="ECO:0000313" key="2">
    <source>
        <dbReference type="EMBL" id="CAI4003497.1"/>
    </source>
</evidence>
<dbReference type="AlphaFoldDB" id="A0A9P1D6K4"/>
<accession>A0A9P1D6K4</accession>
<proteinExistence type="predicted"/>
<keyword evidence="1" id="KW-0732">Signal</keyword>
<evidence type="ECO:0008006" key="5">
    <source>
        <dbReference type="Google" id="ProtNLM"/>
    </source>
</evidence>
<dbReference type="Proteomes" id="UP001152797">
    <property type="component" value="Unassembled WGS sequence"/>
</dbReference>
<keyword evidence="4" id="KW-1185">Reference proteome</keyword>
<reference evidence="2" key="1">
    <citation type="submission" date="2022-10" db="EMBL/GenBank/DDBJ databases">
        <authorList>
            <person name="Chen Y."/>
            <person name="Dougan E. K."/>
            <person name="Chan C."/>
            <person name="Rhodes N."/>
            <person name="Thang M."/>
        </authorList>
    </citation>
    <scope>NUCLEOTIDE SEQUENCE</scope>
</reference>
<dbReference type="EMBL" id="CAMXCT030003279">
    <property type="protein sequence ID" value="CAL4790809.1"/>
    <property type="molecule type" value="Genomic_DNA"/>
</dbReference>
<evidence type="ECO:0000313" key="4">
    <source>
        <dbReference type="Proteomes" id="UP001152797"/>
    </source>
</evidence>
<dbReference type="OrthoDB" id="419294at2759"/>
<feature type="signal peptide" evidence="1">
    <location>
        <begin position="1"/>
        <end position="25"/>
    </location>
</feature>
<evidence type="ECO:0000256" key="1">
    <source>
        <dbReference type="SAM" id="SignalP"/>
    </source>
</evidence>